<gene>
    <name evidence="1" type="ORF">NLI96_g2203</name>
</gene>
<dbReference type="AlphaFoldDB" id="A0AAD5V960"/>
<reference evidence="1" key="1">
    <citation type="submission" date="2022-07" db="EMBL/GenBank/DDBJ databases">
        <title>Genome Sequence of Physisporinus lineatus.</title>
        <authorList>
            <person name="Buettner E."/>
        </authorList>
    </citation>
    <scope>NUCLEOTIDE SEQUENCE</scope>
    <source>
        <strain evidence="1">VT162</strain>
    </source>
</reference>
<organism evidence="1 2">
    <name type="scientific">Meripilus lineatus</name>
    <dbReference type="NCBI Taxonomy" id="2056292"/>
    <lineage>
        <taxon>Eukaryota</taxon>
        <taxon>Fungi</taxon>
        <taxon>Dikarya</taxon>
        <taxon>Basidiomycota</taxon>
        <taxon>Agaricomycotina</taxon>
        <taxon>Agaricomycetes</taxon>
        <taxon>Polyporales</taxon>
        <taxon>Meripilaceae</taxon>
        <taxon>Meripilus</taxon>
    </lineage>
</organism>
<evidence type="ECO:0000313" key="1">
    <source>
        <dbReference type="EMBL" id="KAJ3489332.1"/>
    </source>
</evidence>
<keyword evidence="2" id="KW-1185">Reference proteome</keyword>
<dbReference type="Proteomes" id="UP001212997">
    <property type="component" value="Unassembled WGS sequence"/>
</dbReference>
<dbReference type="SUPFAM" id="SSF52047">
    <property type="entry name" value="RNI-like"/>
    <property type="match status" value="1"/>
</dbReference>
<dbReference type="Gene3D" id="3.80.10.10">
    <property type="entry name" value="Ribonuclease Inhibitor"/>
    <property type="match status" value="1"/>
</dbReference>
<comment type="caution">
    <text evidence="1">The sequence shown here is derived from an EMBL/GenBank/DDBJ whole genome shotgun (WGS) entry which is preliminary data.</text>
</comment>
<dbReference type="InterPro" id="IPR032675">
    <property type="entry name" value="LRR_dom_sf"/>
</dbReference>
<dbReference type="EMBL" id="JANAWD010000047">
    <property type="protein sequence ID" value="KAJ3489332.1"/>
    <property type="molecule type" value="Genomic_DNA"/>
</dbReference>
<sequence length="429" mass="50046">MATPSSTTNLRLTRFPPEIDDFIIDLIGYGEDDGKAAWLHSCSLVCSSWEYRARPHILRVVRLGNIDHVRGLLDALLRKPHYRSFIKTLKLRCPERDHLSESEKKALDIDSTAWLSRAIIALPTLLPNLHRLELHRLPGPEMMEKSFTSYFGNFKNIRSLRLEHLTEQTCYEIVRIINEFPDLRSLEISDCSWTQFGRPGQLKQRRLSEVYLDLRPDFERIMSAWMSRSDSLSTLRSLTWRSNQESSSQFLELLAGCANTLREATMTIDFPEDHHPQVPPLGKHEVLESFTLDVRQPLSDDVLYYFAEVMIDLPMSVRTVRLICNENFNDVFIPPGRLHWELLFLGYEQSNLSDIQRLEIYSRYPQTVDYTQIDEYLRGVLDRLYLRGVVWCVHRLSETSGLLHHKVMPNLQDRIEYLRINDPTFQAPG</sequence>
<accession>A0AAD5V960</accession>
<protein>
    <submittedName>
        <fullName evidence="1">Uncharacterized protein</fullName>
    </submittedName>
</protein>
<name>A0AAD5V960_9APHY</name>
<evidence type="ECO:0000313" key="2">
    <source>
        <dbReference type="Proteomes" id="UP001212997"/>
    </source>
</evidence>
<proteinExistence type="predicted"/>